<evidence type="ECO:0000256" key="1">
    <source>
        <dbReference type="ARBA" id="ARBA00022857"/>
    </source>
</evidence>
<dbReference type="InterPro" id="IPR036291">
    <property type="entry name" value="NAD(P)-bd_dom_sf"/>
</dbReference>
<protein>
    <submittedName>
        <fullName evidence="4">Nucleoside-diphosphate-sugar epimerases</fullName>
    </submittedName>
</protein>
<proteinExistence type="predicted"/>
<dbReference type="Gene3D" id="3.90.25.10">
    <property type="entry name" value="UDP-galactose 4-epimerase, domain 1"/>
    <property type="match status" value="1"/>
</dbReference>
<dbReference type="Pfam" id="PF01370">
    <property type="entry name" value="Epimerase"/>
    <property type="match status" value="1"/>
</dbReference>
<sequence length="337" mass="36125">MHVLVTGAHGFLGSELCRTLLRDGLPGDEAGAPARPLTRLTRLLRPDGGASAALQADPRVRSVAGDAADGALLDTLVADGVDVVFALGGTLSSEAEADFARGLEVNLHGLLRLLEACRLRAHQPRLVYAGSIAAYGGPLPDTVDDLCRHTPQSSYGTQKAIAELLISDYSRRGHVDGRVLRLPVVIARPWPQPRPSVSDRVGALVREPLAGRDVVCPLEPDSWLPIVSMQSAVEALRALAGVPASAFEATRAMNLPSLSVQVRELVRTVQTLPAWRGWRRPLGQVSWEPDAALQAVVGGWPQRFDSELARRLGLVVDRSLPHLINRYINAHVESAAA</sequence>
<dbReference type="InterPro" id="IPR001509">
    <property type="entry name" value="Epimerase_deHydtase"/>
</dbReference>
<dbReference type="PANTHER" id="PTHR43103">
    <property type="entry name" value="NUCLEOSIDE-DIPHOSPHATE-SUGAR EPIMERASE"/>
    <property type="match status" value="1"/>
</dbReference>
<dbReference type="PANTHER" id="PTHR43103:SF3">
    <property type="entry name" value="ADP-L-GLYCERO-D-MANNO-HEPTOSE-6-EPIMERASE"/>
    <property type="match status" value="1"/>
</dbReference>
<organism evidence="4 5">
    <name type="scientific">Piscinibacter sakaiensis</name>
    <name type="common">Ideonella sakaiensis</name>
    <dbReference type="NCBI Taxonomy" id="1547922"/>
    <lineage>
        <taxon>Bacteria</taxon>
        <taxon>Pseudomonadati</taxon>
        <taxon>Pseudomonadota</taxon>
        <taxon>Betaproteobacteria</taxon>
        <taxon>Burkholderiales</taxon>
        <taxon>Sphaerotilaceae</taxon>
        <taxon>Piscinibacter</taxon>
    </lineage>
</organism>
<accession>A0A0K8NYF2</accession>
<evidence type="ECO:0000256" key="2">
    <source>
        <dbReference type="ARBA" id="ARBA00023277"/>
    </source>
</evidence>
<keyword evidence="1" id="KW-0521">NADP</keyword>
<name>A0A0K8NYF2_PISS1</name>
<dbReference type="EMBL" id="BBYR01000023">
    <property type="protein sequence ID" value="GAP35432.1"/>
    <property type="molecule type" value="Genomic_DNA"/>
</dbReference>
<evidence type="ECO:0000313" key="4">
    <source>
        <dbReference type="EMBL" id="GAP35432.1"/>
    </source>
</evidence>
<evidence type="ECO:0000259" key="3">
    <source>
        <dbReference type="Pfam" id="PF01370"/>
    </source>
</evidence>
<evidence type="ECO:0000313" key="5">
    <source>
        <dbReference type="Proteomes" id="UP000037660"/>
    </source>
</evidence>
<feature type="domain" description="NAD-dependent epimerase/dehydratase" evidence="3">
    <location>
        <begin position="3"/>
        <end position="216"/>
    </location>
</feature>
<dbReference type="RefSeq" id="WP_054019488.1">
    <property type="nucleotide sequence ID" value="NZ_BBYR01000023.1"/>
</dbReference>
<gene>
    <name evidence="4" type="ORF">ISF6_1205</name>
</gene>
<reference evidence="5" key="1">
    <citation type="submission" date="2015-07" db="EMBL/GenBank/DDBJ databases">
        <title>Discovery of a poly(ethylene terephthalate assimilation.</title>
        <authorList>
            <person name="Yoshida S."/>
            <person name="Hiraga K."/>
            <person name="Takehana T."/>
            <person name="Taniguchi I."/>
            <person name="Yamaji H."/>
            <person name="Maeda Y."/>
            <person name="Toyohara K."/>
            <person name="Miyamoto K."/>
            <person name="Kimura Y."/>
            <person name="Oda K."/>
        </authorList>
    </citation>
    <scope>NUCLEOTIDE SEQUENCE [LARGE SCALE GENOMIC DNA]</scope>
    <source>
        <strain evidence="5">NBRC 110686 / TISTR 2288 / 201-F6</strain>
    </source>
</reference>
<reference evidence="4 5" key="2">
    <citation type="journal article" date="2016" name="Science">
        <title>A bacterium that degrades and assimilates poly(ethylene terephthalate).</title>
        <authorList>
            <person name="Yoshida S."/>
            <person name="Hiraga K."/>
            <person name="Takehana T."/>
            <person name="Taniguchi I."/>
            <person name="Yamaji H."/>
            <person name="Maeda Y."/>
            <person name="Toyohara K."/>
            <person name="Miyamoto K."/>
            <person name="Kimura Y."/>
            <person name="Oda K."/>
        </authorList>
    </citation>
    <scope>NUCLEOTIDE SEQUENCE [LARGE SCALE GENOMIC DNA]</scope>
    <source>
        <strain evidence="5">NBRC 110686 / TISTR 2288 / 201-F6</strain>
    </source>
</reference>
<dbReference type="Gene3D" id="3.40.50.720">
    <property type="entry name" value="NAD(P)-binding Rossmann-like Domain"/>
    <property type="match status" value="1"/>
</dbReference>
<keyword evidence="5" id="KW-1185">Reference proteome</keyword>
<dbReference type="AlphaFoldDB" id="A0A0K8NYF2"/>
<comment type="caution">
    <text evidence="4">The sequence shown here is derived from an EMBL/GenBank/DDBJ whole genome shotgun (WGS) entry which is preliminary data.</text>
</comment>
<dbReference type="Proteomes" id="UP000037660">
    <property type="component" value="Unassembled WGS sequence"/>
</dbReference>
<dbReference type="STRING" id="1547922.ISF6_1205"/>
<keyword evidence="2" id="KW-0119">Carbohydrate metabolism</keyword>
<dbReference type="SUPFAM" id="SSF51735">
    <property type="entry name" value="NAD(P)-binding Rossmann-fold domains"/>
    <property type="match status" value="1"/>
</dbReference>